<name>A0A512N8Q5_9HYPH</name>
<dbReference type="OrthoDB" id="7161229at2"/>
<feature type="compositionally biased region" description="Polar residues" evidence="1">
    <location>
        <begin position="187"/>
        <end position="209"/>
    </location>
</feature>
<keyword evidence="2" id="KW-1133">Transmembrane helix</keyword>
<dbReference type="PRINTS" id="PR01217">
    <property type="entry name" value="PRICHEXTENSN"/>
</dbReference>
<accession>A0A512N8Q5</accession>
<keyword evidence="2" id="KW-0812">Transmembrane</keyword>
<feature type="compositionally biased region" description="Basic and acidic residues" evidence="1">
    <location>
        <begin position="117"/>
        <end position="128"/>
    </location>
</feature>
<evidence type="ECO:0000313" key="4">
    <source>
        <dbReference type="Proteomes" id="UP000321058"/>
    </source>
</evidence>
<dbReference type="SUPFAM" id="SSF74653">
    <property type="entry name" value="TolA/TonB C-terminal domain"/>
    <property type="match status" value="1"/>
</dbReference>
<evidence type="ECO:0000256" key="1">
    <source>
        <dbReference type="SAM" id="MobiDB-lite"/>
    </source>
</evidence>
<keyword evidence="4" id="KW-1185">Reference proteome</keyword>
<evidence type="ECO:0008006" key="5">
    <source>
        <dbReference type="Google" id="ProtNLM"/>
    </source>
</evidence>
<feature type="transmembrane region" description="Helical" evidence="2">
    <location>
        <begin position="20"/>
        <end position="40"/>
    </location>
</feature>
<dbReference type="Proteomes" id="UP000321058">
    <property type="component" value="Unassembled WGS sequence"/>
</dbReference>
<comment type="caution">
    <text evidence="3">The sequence shown here is derived from an EMBL/GenBank/DDBJ whole genome shotgun (WGS) entry which is preliminary data.</text>
</comment>
<feature type="compositionally biased region" description="Basic and acidic residues" evidence="1">
    <location>
        <begin position="134"/>
        <end position="148"/>
    </location>
</feature>
<dbReference type="RefSeq" id="WP_147149466.1">
    <property type="nucleotide sequence ID" value="NZ_BKAJ01000037.1"/>
</dbReference>
<dbReference type="EMBL" id="BKAJ01000037">
    <property type="protein sequence ID" value="GEP55380.1"/>
    <property type="molecule type" value="Genomic_DNA"/>
</dbReference>
<feature type="compositionally biased region" description="Pro residues" evidence="1">
    <location>
        <begin position="86"/>
        <end position="98"/>
    </location>
</feature>
<gene>
    <name evidence="3" type="ORF">RSO01_25460</name>
</gene>
<organism evidence="3 4">
    <name type="scientific">Reyranella soli</name>
    <dbReference type="NCBI Taxonomy" id="1230389"/>
    <lineage>
        <taxon>Bacteria</taxon>
        <taxon>Pseudomonadati</taxon>
        <taxon>Pseudomonadota</taxon>
        <taxon>Alphaproteobacteria</taxon>
        <taxon>Hyphomicrobiales</taxon>
        <taxon>Reyranellaceae</taxon>
        <taxon>Reyranella</taxon>
    </lineage>
</organism>
<sequence length="320" mass="35368">MDDRIIGRIPRSVEMRTPAIVSAMLHVVVLGAAVMNLDFFNRPPLMDPEPVMVDFEMIDKKAAAPKVANPPPQPKDVPIAEEATKAPPPKSAEPPPAPEKPKVETAEAKPLPPPPVEKPRPEAPKPAEDLIALKPKEPEPPKVEKPPEPPKPAPPEVKKPEPPKPPPPKPQPEKKSVDSMIDDILKNKQSPQKHQTPEQQPKPVQQVTRQAPAAPNLAAVVTASEIEGVRNKIRPCWNTIGGGRDQNMIITLIVQMNQDGTPVKAELKDTGRYNNDPNYRAAADAAHRAIMNPRCQPWPLSPEKYNSWRNITFNFDPRDY</sequence>
<keyword evidence="2" id="KW-0472">Membrane</keyword>
<feature type="region of interest" description="Disordered" evidence="1">
    <location>
        <begin position="63"/>
        <end position="212"/>
    </location>
</feature>
<dbReference type="AlphaFoldDB" id="A0A512N8Q5"/>
<protein>
    <recommendedName>
        <fullName evidence="5">Energy transducer TonB</fullName>
    </recommendedName>
</protein>
<proteinExistence type="predicted"/>
<evidence type="ECO:0000313" key="3">
    <source>
        <dbReference type="EMBL" id="GEP55380.1"/>
    </source>
</evidence>
<dbReference type="Gene3D" id="3.30.1150.10">
    <property type="match status" value="1"/>
</dbReference>
<evidence type="ECO:0000256" key="2">
    <source>
        <dbReference type="SAM" id="Phobius"/>
    </source>
</evidence>
<reference evidence="3 4" key="1">
    <citation type="submission" date="2019-07" db="EMBL/GenBank/DDBJ databases">
        <title>Whole genome shotgun sequence of Reyranella soli NBRC 108950.</title>
        <authorList>
            <person name="Hosoyama A."/>
            <person name="Uohara A."/>
            <person name="Ohji S."/>
            <person name="Ichikawa N."/>
        </authorList>
    </citation>
    <scope>NUCLEOTIDE SEQUENCE [LARGE SCALE GENOMIC DNA]</scope>
    <source>
        <strain evidence="3 4">NBRC 108950</strain>
    </source>
</reference>